<protein>
    <submittedName>
        <fullName evidence="1">Antitoxin VapB</fullName>
    </submittedName>
</protein>
<evidence type="ECO:0000313" key="1">
    <source>
        <dbReference type="EMBL" id="SDU05304.1"/>
    </source>
</evidence>
<dbReference type="EMBL" id="LT629790">
    <property type="protein sequence ID" value="SDU05304.1"/>
    <property type="molecule type" value="Genomic_DNA"/>
</dbReference>
<reference evidence="1 2" key="1">
    <citation type="submission" date="2016-10" db="EMBL/GenBank/DDBJ databases">
        <authorList>
            <person name="Varghese N."/>
            <person name="Submissions S."/>
        </authorList>
    </citation>
    <scope>NUCLEOTIDE SEQUENCE [LARGE SCALE GENOMIC DNA]</scope>
    <source>
        <strain evidence="1 2">DSM 16733</strain>
    </source>
</reference>
<accession>A0AAX2D575</accession>
<evidence type="ECO:0000313" key="2">
    <source>
        <dbReference type="Proteomes" id="UP000183772"/>
    </source>
</evidence>
<dbReference type="Proteomes" id="UP000183772">
    <property type="component" value="Chromosome I"/>
</dbReference>
<gene>
    <name evidence="1" type="ORF">SAMN05216476_0217</name>
</gene>
<dbReference type="AlphaFoldDB" id="A0AAX2D575"/>
<name>A0AAX2D575_9PSED</name>
<proteinExistence type="predicted"/>
<organism evidence="1 2">
    <name type="scientific">Pseudomonas mediterranea</name>
    <dbReference type="NCBI Taxonomy" id="183795"/>
    <lineage>
        <taxon>Bacteria</taxon>
        <taxon>Pseudomonadati</taxon>
        <taxon>Pseudomonadota</taxon>
        <taxon>Gammaproteobacteria</taxon>
        <taxon>Pseudomonadales</taxon>
        <taxon>Pseudomonadaceae</taxon>
        <taxon>Pseudomonas</taxon>
    </lineage>
</organism>
<keyword evidence="2" id="KW-1185">Reference proteome</keyword>
<sequence length="64" mass="6896">MTTLNDAKVFALGRVGNITPIDGTWDSWFDGNTVTADCMTGSELPIDQERESFGCSSTPAHSSR</sequence>